<gene>
    <name evidence="2" type="ORF">JCM19300_4064</name>
</gene>
<evidence type="ECO:0000259" key="1">
    <source>
        <dbReference type="Pfam" id="PF02441"/>
    </source>
</evidence>
<dbReference type="GO" id="GO:0004633">
    <property type="term" value="F:phosphopantothenoylcysteine decarboxylase activity"/>
    <property type="evidence" value="ECO:0007669"/>
    <property type="project" value="UniProtKB-EC"/>
</dbReference>
<protein>
    <submittedName>
        <fullName evidence="2">Phosphopantothenoylcysteine decarboxylase</fullName>
        <ecNumber evidence="2">4.1.1.36</ecNumber>
        <ecNumber evidence="2">6.3.2.5</ecNumber>
    </submittedName>
</protein>
<evidence type="ECO:0000313" key="3">
    <source>
        <dbReference type="Proteomes" id="UP000029644"/>
    </source>
</evidence>
<keyword evidence="2" id="KW-0456">Lyase</keyword>
<dbReference type="InterPro" id="IPR003382">
    <property type="entry name" value="Flavoprotein"/>
</dbReference>
<dbReference type="EC" id="6.3.2.5" evidence="2"/>
<feature type="domain" description="Flavoprotein" evidence="1">
    <location>
        <begin position="7"/>
        <end position="82"/>
    </location>
</feature>
<organism evidence="2 3">
    <name type="scientific">Algibacter lectus</name>
    <dbReference type="NCBI Taxonomy" id="221126"/>
    <lineage>
        <taxon>Bacteria</taxon>
        <taxon>Pseudomonadati</taxon>
        <taxon>Bacteroidota</taxon>
        <taxon>Flavobacteriia</taxon>
        <taxon>Flavobacteriales</taxon>
        <taxon>Flavobacteriaceae</taxon>
        <taxon>Algibacter</taxon>
    </lineage>
</organism>
<dbReference type="GO" id="GO:0004632">
    <property type="term" value="F:phosphopantothenate--cysteine ligase activity"/>
    <property type="evidence" value="ECO:0007669"/>
    <property type="project" value="UniProtKB-EC"/>
</dbReference>
<proteinExistence type="predicted"/>
<reference evidence="2 3" key="1">
    <citation type="journal article" date="2014" name="Genome Announc.">
        <title>Draft Genome Sequences of Marine Flavobacterium Algibacter lectus Strains SS8 and NR4.</title>
        <authorList>
            <person name="Takatani N."/>
            <person name="Nakanishi M."/>
            <person name="Meirelles P."/>
            <person name="Mino S."/>
            <person name="Suda W."/>
            <person name="Oshima K."/>
            <person name="Hattori M."/>
            <person name="Ohkuma M."/>
            <person name="Hosokawa M."/>
            <person name="Miyashita K."/>
            <person name="Thompson F.L."/>
            <person name="Niwa A."/>
            <person name="Sawabe T."/>
            <person name="Sawabe T."/>
        </authorList>
    </citation>
    <scope>NUCLEOTIDE SEQUENCE [LARGE SCALE GENOMIC DNA]</scope>
    <source>
        <strain evidence="2 3">JCM 19300</strain>
    </source>
</reference>
<dbReference type="Pfam" id="PF02441">
    <property type="entry name" value="Flavoprotein"/>
    <property type="match status" value="1"/>
</dbReference>
<sequence length="100" mass="10990">MSILNGKNVLLGVTGGIAAYKTASLVRLFVKSGANIKVVMTPAAKEFVTPLTLSTLSKNPVHSTFTNEEDDNAIWNNHVDLGLWPMFLLLHQPQQIPYLK</sequence>
<keyword evidence="2" id="KW-0436">Ligase</keyword>
<comment type="caution">
    <text evidence="2">The sequence shown here is derived from an EMBL/GenBank/DDBJ whole genome shotgun (WGS) entry which is preliminary data.</text>
</comment>
<dbReference type="AlphaFoldDB" id="A0A090VAI3"/>
<dbReference type="InterPro" id="IPR036551">
    <property type="entry name" value="Flavin_trans-like"/>
</dbReference>
<name>A0A090VAI3_9FLAO</name>
<accession>A0A090VAI3</accession>
<dbReference type="SUPFAM" id="SSF52507">
    <property type="entry name" value="Homo-oligomeric flavin-containing Cys decarboxylases, HFCD"/>
    <property type="match status" value="1"/>
</dbReference>
<evidence type="ECO:0000313" key="2">
    <source>
        <dbReference type="EMBL" id="GAL61118.1"/>
    </source>
</evidence>
<dbReference type="EMBL" id="BBNQ01000002">
    <property type="protein sequence ID" value="GAL61118.1"/>
    <property type="molecule type" value="Genomic_DNA"/>
</dbReference>
<dbReference type="Proteomes" id="UP000029644">
    <property type="component" value="Unassembled WGS sequence"/>
</dbReference>
<dbReference type="Gene3D" id="3.40.50.1950">
    <property type="entry name" value="Flavin prenyltransferase-like"/>
    <property type="match status" value="1"/>
</dbReference>
<dbReference type="EC" id="4.1.1.36" evidence="2"/>